<dbReference type="Proteomes" id="UP001497680">
    <property type="component" value="Unassembled WGS sequence"/>
</dbReference>
<evidence type="ECO:0000313" key="2">
    <source>
        <dbReference type="Proteomes" id="UP001497680"/>
    </source>
</evidence>
<organism evidence="1 2">
    <name type="scientific">Hypoxylon rubiginosum</name>
    <dbReference type="NCBI Taxonomy" id="110542"/>
    <lineage>
        <taxon>Eukaryota</taxon>
        <taxon>Fungi</taxon>
        <taxon>Dikarya</taxon>
        <taxon>Ascomycota</taxon>
        <taxon>Pezizomycotina</taxon>
        <taxon>Sordariomycetes</taxon>
        <taxon>Xylariomycetidae</taxon>
        <taxon>Xylariales</taxon>
        <taxon>Hypoxylaceae</taxon>
        <taxon>Hypoxylon</taxon>
    </lineage>
</organism>
<dbReference type="EMBL" id="MU394285">
    <property type="protein sequence ID" value="KAI6091766.1"/>
    <property type="molecule type" value="Genomic_DNA"/>
</dbReference>
<comment type="caution">
    <text evidence="1">The sequence shown here is derived from an EMBL/GenBank/DDBJ whole genome shotgun (WGS) entry which is preliminary data.</text>
</comment>
<name>A0ACC0DGB4_9PEZI</name>
<protein>
    <submittedName>
        <fullName evidence="1">Di-copper centre-containing protein</fullName>
    </submittedName>
</protein>
<evidence type="ECO:0000313" key="1">
    <source>
        <dbReference type="EMBL" id="KAI6091766.1"/>
    </source>
</evidence>
<proteinExistence type="predicted"/>
<accession>A0ACC0DGB4</accession>
<gene>
    <name evidence="1" type="ORF">F4821DRAFT_267252</name>
</gene>
<reference evidence="1 2" key="1">
    <citation type="journal article" date="2022" name="New Phytol.">
        <title>Ecological generalism drives hyperdiversity of secondary metabolite gene clusters in xylarialean endophytes.</title>
        <authorList>
            <person name="Franco M.E.E."/>
            <person name="Wisecaver J.H."/>
            <person name="Arnold A.E."/>
            <person name="Ju Y.M."/>
            <person name="Slot J.C."/>
            <person name="Ahrendt S."/>
            <person name="Moore L.P."/>
            <person name="Eastman K.E."/>
            <person name="Scott K."/>
            <person name="Konkel Z."/>
            <person name="Mondo S.J."/>
            <person name="Kuo A."/>
            <person name="Hayes R.D."/>
            <person name="Haridas S."/>
            <person name="Andreopoulos B."/>
            <person name="Riley R."/>
            <person name="LaButti K."/>
            <person name="Pangilinan J."/>
            <person name="Lipzen A."/>
            <person name="Amirebrahimi M."/>
            <person name="Yan J."/>
            <person name="Adam C."/>
            <person name="Keymanesh K."/>
            <person name="Ng V."/>
            <person name="Louie K."/>
            <person name="Northen T."/>
            <person name="Drula E."/>
            <person name="Henrissat B."/>
            <person name="Hsieh H.M."/>
            <person name="Youens-Clark K."/>
            <person name="Lutzoni F."/>
            <person name="Miadlikowska J."/>
            <person name="Eastwood D.C."/>
            <person name="Hamelin R.C."/>
            <person name="Grigoriev I.V."/>
            <person name="U'Ren J.M."/>
        </authorList>
    </citation>
    <scope>NUCLEOTIDE SEQUENCE [LARGE SCALE GENOMIC DNA]</scope>
    <source>
        <strain evidence="1 2">ER1909</strain>
    </source>
</reference>
<keyword evidence="2" id="KW-1185">Reference proteome</keyword>
<sequence>MFAPVLFVLGALPLISCLPSVKAPYERRIDECTVPTQRKSWTALTSEEKLGYLNADLCLMSTPSKSGIAGAKTLWDELQYAHIIQVPYVHFVGAFLPFHRYFMAIHAHLLKTECNYDGPIPYWDETADVGNIKESAIFDAEYGFGGNGTGSSGCIADGPFADLTLHFKEDLNTTDYCVTRFLNDRGLSSASQENIDTCLAMENYTSIWSCLEGRPHGAGHGGVSGTMVNLFLSPGDPIFYLHHGFLDKLWWDWQALDLTTRLAEIGGNNTASRGGGFPGGGRPGGDFPGNPFGPGDNSSFVPPPGFNISNPSPFPGFPGLGGEPNKAFTDYFYDGGNVTTLNHTLWSAGIVQNITIGDVMDPRSGFVCAEYV</sequence>